<accession>A0AAD7P180</accession>
<evidence type="ECO:0000259" key="2">
    <source>
        <dbReference type="PROSITE" id="PS50966"/>
    </source>
</evidence>
<dbReference type="GO" id="GO:0008270">
    <property type="term" value="F:zinc ion binding"/>
    <property type="evidence" value="ECO:0007669"/>
    <property type="project" value="UniProtKB-KW"/>
</dbReference>
<feature type="domain" description="SWIM-type" evidence="2">
    <location>
        <begin position="44"/>
        <end position="78"/>
    </location>
</feature>
<evidence type="ECO:0000313" key="3">
    <source>
        <dbReference type="EMBL" id="KAJ7784244.1"/>
    </source>
</evidence>
<sequence length="223" mass="25568">MINPFEDDSAYIGARWLMSLVRQRGLRVKHLIRVIHRSTGKSHYVVLLRDGRYLCDCCMDQNLGLVCRHFFSLWITIQDLPFHLGLIRARWLQDPAVDVQSLPVVSKQRLIDPTQSSIDFRPIPRLDFGLTAHPDSKLTAPQSSNPTETLPAREVYHEIQTAIRPFMAHVHTREQVDELLGSLNNIRYVAQTPGFPNTSLTTSTSQDMKQRNGRLAKRFTILL</sequence>
<evidence type="ECO:0000256" key="1">
    <source>
        <dbReference type="PROSITE-ProRule" id="PRU00325"/>
    </source>
</evidence>
<gene>
    <name evidence="3" type="ORF">B0H16DRAFT_1296332</name>
</gene>
<protein>
    <recommendedName>
        <fullName evidence="2">SWIM-type domain-containing protein</fullName>
    </recommendedName>
</protein>
<dbReference type="Proteomes" id="UP001215598">
    <property type="component" value="Unassembled WGS sequence"/>
</dbReference>
<comment type="caution">
    <text evidence="3">The sequence shown here is derived from an EMBL/GenBank/DDBJ whole genome shotgun (WGS) entry which is preliminary data.</text>
</comment>
<dbReference type="AlphaFoldDB" id="A0AAD7P180"/>
<keyword evidence="1" id="KW-0479">Metal-binding</keyword>
<dbReference type="EMBL" id="JARKIB010000002">
    <property type="protein sequence ID" value="KAJ7784244.1"/>
    <property type="molecule type" value="Genomic_DNA"/>
</dbReference>
<reference evidence="3" key="1">
    <citation type="submission" date="2023-03" db="EMBL/GenBank/DDBJ databases">
        <title>Massive genome expansion in bonnet fungi (Mycena s.s.) driven by repeated elements and novel gene families across ecological guilds.</title>
        <authorList>
            <consortium name="Lawrence Berkeley National Laboratory"/>
            <person name="Harder C.B."/>
            <person name="Miyauchi S."/>
            <person name="Viragh M."/>
            <person name="Kuo A."/>
            <person name="Thoen E."/>
            <person name="Andreopoulos B."/>
            <person name="Lu D."/>
            <person name="Skrede I."/>
            <person name="Drula E."/>
            <person name="Henrissat B."/>
            <person name="Morin E."/>
            <person name="Kohler A."/>
            <person name="Barry K."/>
            <person name="LaButti K."/>
            <person name="Morin E."/>
            <person name="Salamov A."/>
            <person name="Lipzen A."/>
            <person name="Mereny Z."/>
            <person name="Hegedus B."/>
            <person name="Baldrian P."/>
            <person name="Stursova M."/>
            <person name="Weitz H."/>
            <person name="Taylor A."/>
            <person name="Grigoriev I.V."/>
            <person name="Nagy L.G."/>
            <person name="Martin F."/>
            <person name="Kauserud H."/>
        </authorList>
    </citation>
    <scope>NUCLEOTIDE SEQUENCE</scope>
    <source>
        <strain evidence="3">CBHHK182m</strain>
    </source>
</reference>
<name>A0AAD7P180_9AGAR</name>
<dbReference type="InterPro" id="IPR007527">
    <property type="entry name" value="Znf_SWIM"/>
</dbReference>
<dbReference type="PROSITE" id="PS50966">
    <property type="entry name" value="ZF_SWIM"/>
    <property type="match status" value="1"/>
</dbReference>
<organism evidence="3 4">
    <name type="scientific">Mycena metata</name>
    <dbReference type="NCBI Taxonomy" id="1033252"/>
    <lineage>
        <taxon>Eukaryota</taxon>
        <taxon>Fungi</taxon>
        <taxon>Dikarya</taxon>
        <taxon>Basidiomycota</taxon>
        <taxon>Agaricomycotina</taxon>
        <taxon>Agaricomycetes</taxon>
        <taxon>Agaricomycetidae</taxon>
        <taxon>Agaricales</taxon>
        <taxon>Marasmiineae</taxon>
        <taxon>Mycenaceae</taxon>
        <taxon>Mycena</taxon>
    </lineage>
</organism>
<evidence type="ECO:0000313" key="4">
    <source>
        <dbReference type="Proteomes" id="UP001215598"/>
    </source>
</evidence>
<proteinExistence type="predicted"/>
<keyword evidence="1" id="KW-0863">Zinc-finger</keyword>
<keyword evidence="1" id="KW-0862">Zinc</keyword>
<keyword evidence="4" id="KW-1185">Reference proteome</keyword>